<evidence type="ECO:0000313" key="2">
    <source>
        <dbReference type="EMBL" id="PYI32275.1"/>
    </source>
</evidence>
<name>A0A2V5I667_9EURO</name>
<sequence>MATSKFSSFSLLPAEIRLRIWEAALPDPIDKPLFFWRNSRRRASEDKWDITNRWLNHDVYPLDIGFSEVEIPHLQVNWEAHQVAEDWLHRQGLRVDTRRVYTNVQEEEHNYNNNNNNKNNTALIYRKFDPKRDTVFVPATGAEVGNFVTLVYHLSDIFDGLSGVMINEIVLRDLMRNVALPQTLWFRFDDFRRTTWLEPLCRAMCAWCRNLYLMLDVPLELQLAKMVPGPVFREKWELELLEHFPRASSGAKSGWAIDEGSAASSASIAIYQSAKQLLQLITGIELPEPLPQSIAANLPAGEFQIQFARAVKK</sequence>
<dbReference type="InterPro" id="IPR045518">
    <property type="entry name" value="2EXR"/>
</dbReference>
<protein>
    <recommendedName>
        <fullName evidence="1">2EXR domain-containing protein</fullName>
    </recommendedName>
</protein>
<reference evidence="2 3" key="1">
    <citation type="submission" date="2018-02" db="EMBL/GenBank/DDBJ databases">
        <title>The genomes of Aspergillus section Nigri reveals drivers in fungal speciation.</title>
        <authorList>
            <consortium name="DOE Joint Genome Institute"/>
            <person name="Vesth T.C."/>
            <person name="Nybo J."/>
            <person name="Theobald S."/>
            <person name="Brandl J."/>
            <person name="Frisvad J.C."/>
            <person name="Nielsen K.F."/>
            <person name="Lyhne E.K."/>
            <person name="Kogle M.E."/>
            <person name="Kuo A."/>
            <person name="Riley R."/>
            <person name="Clum A."/>
            <person name="Nolan M."/>
            <person name="Lipzen A."/>
            <person name="Salamov A."/>
            <person name="Henrissat B."/>
            <person name="Wiebenga A."/>
            <person name="De vries R.P."/>
            <person name="Grigoriev I.V."/>
            <person name="Mortensen U.H."/>
            <person name="Andersen M.R."/>
            <person name="Baker S.E."/>
        </authorList>
    </citation>
    <scope>NUCLEOTIDE SEQUENCE [LARGE SCALE GENOMIC DNA]</scope>
    <source>
        <strain evidence="2 3">CBS 114.80</strain>
    </source>
</reference>
<dbReference type="Pfam" id="PF20150">
    <property type="entry name" value="2EXR"/>
    <property type="match status" value="1"/>
</dbReference>
<dbReference type="Proteomes" id="UP000248817">
    <property type="component" value="Unassembled WGS sequence"/>
</dbReference>
<feature type="domain" description="2EXR" evidence="1">
    <location>
        <begin position="6"/>
        <end position="103"/>
    </location>
</feature>
<gene>
    <name evidence="2" type="ORF">BP00DRAFT_414850</name>
</gene>
<dbReference type="EMBL" id="KZ825494">
    <property type="protein sequence ID" value="PYI32275.1"/>
    <property type="molecule type" value="Genomic_DNA"/>
</dbReference>
<evidence type="ECO:0000259" key="1">
    <source>
        <dbReference type="Pfam" id="PF20150"/>
    </source>
</evidence>
<dbReference type="AlphaFoldDB" id="A0A2V5I667"/>
<accession>A0A2V5I667</accession>
<organism evidence="2 3">
    <name type="scientific">Aspergillus indologenus CBS 114.80</name>
    <dbReference type="NCBI Taxonomy" id="1450541"/>
    <lineage>
        <taxon>Eukaryota</taxon>
        <taxon>Fungi</taxon>
        <taxon>Dikarya</taxon>
        <taxon>Ascomycota</taxon>
        <taxon>Pezizomycotina</taxon>
        <taxon>Eurotiomycetes</taxon>
        <taxon>Eurotiomycetidae</taxon>
        <taxon>Eurotiales</taxon>
        <taxon>Aspergillaceae</taxon>
        <taxon>Aspergillus</taxon>
        <taxon>Aspergillus subgen. Circumdati</taxon>
    </lineage>
</organism>
<evidence type="ECO:0000313" key="3">
    <source>
        <dbReference type="Proteomes" id="UP000248817"/>
    </source>
</evidence>
<proteinExistence type="predicted"/>
<keyword evidence="3" id="KW-1185">Reference proteome</keyword>